<proteinExistence type="predicted"/>
<evidence type="ECO:0000313" key="1">
    <source>
        <dbReference type="EMBL" id="CAK5063044.1"/>
    </source>
</evidence>
<dbReference type="Proteomes" id="UP001497535">
    <property type="component" value="Unassembled WGS sequence"/>
</dbReference>
<accession>A0ACB0YVI5</accession>
<name>A0ACB0YVI5_MELEN</name>
<reference evidence="1" key="1">
    <citation type="submission" date="2023-11" db="EMBL/GenBank/DDBJ databases">
        <authorList>
            <person name="Poullet M."/>
        </authorList>
    </citation>
    <scope>NUCLEOTIDE SEQUENCE</scope>
    <source>
        <strain evidence="1">E1834</strain>
    </source>
</reference>
<protein>
    <submittedName>
        <fullName evidence="1">Uncharacterized protein</fullName>
    </submittedName>
</protein>
<sequence length="185" mass="20536">MGSTPCFLEKILFIKNLKDLLINVHTTQPEESELVNISEDEKERETESLTKSDGNFEDFSKLEEAFEVQVKIAEPSANINSPPCSNNLATLAIQNRQENARSPGSDNSEFFKNSGSGCDSKNSPILVNSEKLSHDNCMQIKDCQELTNFNKEATNFNSSSGSSQPASSFYLQNVNIFLINNISQN</sequence>
<dbReference type="EMBL" id="CAVMJV010000018">
    <property type="protein sequence ID" value="CAK5063044.1"/>
    <property type="molecule type" value="Genomic_DNA"/>
</dbReference>
<keyword evidence="2" id="KW-1185">Reference proteome</keyword>
<comment type="caution">
    <text evidence="1">The sequence shown here is derived from an EMBL/GenBank/DDBJ whole genome shotgun (WGS) entry which is preliminary data.</text>
</comment>
<organism evidence="1 2">
    <name type="scientific">Meloidogyne enterolobii</name>
    <name type="common">Root-knot nematode worm</name>
    <name type="synonym">Meloidogyne mayaguensis</name>
    <dbReference type="NCBI Taxonomy" id="390850"/>
    <lineage>
        <taxon>Eukaryota</taxon>
        <taxon>Metazoa</taxon>
        <taxon>Ecdysozoa</taxon>
        <taxon>Nematoda</taxon>
        <taxon>Chromadorea</taxon>
        <taxon>Rhabditida</taxon>
        <taxon>Tylenchina</taxon>
        <taxon>Tylenchomorpha</taxon>
        <taxon>Tylenchoidea</taxon>
        <taxon>Meloidogynidae</taxon>
        <taxon>Meloidogyninae</taxon>
        <taxon>Meloidogyne</taxon>
    </lineage>
</organism>
<gene>
    <name evidence="1" type="ORF">MENTE1834_LOCUS16666</name>
</gene>
<evidence type="ECO:0000313" key="2">
    <source>
        <dbReference type="Proteomes" id="UP001497535"/>
    </source>
</evidence>